<keyword evidence="10" id="KW-0539">Nucleus</keyword>
<evidence type="ECO:0000256" key="4">
    <source>
        <dbReference type="ARBA" id="ARBA00022737"/>
    </source>
</evidence>
<keyword evidence="2" id="KW-0678">Repressor</keyword>
<keyword evidence="9" id="KW-0804">Transcription</keyword>
<dbReference type="GO" id="GO:0008270">
    <property type="term" value="F:zinc ion binding"/>
    <property type="evidence" value="ECO:0007669"/>
    <property type="project" value="UniProtKB-KW"/>
</dbReference>
<evidence type="ECO:0000256" key="14">
    <source>
        <dbReference type="PROSITE-ProRule" id="PRU00042"/>
    </source>
</evidence>
<dbReference type="GO" id="GO:0006357">
    <property type="term" value="P:regulation of transcription by RNA polymerase II"/>
    <property type="evidence" value="ECO:0007669"/>
    <property type="project" value="TreeGrafter"/>
</dbReference>
<evidence type="ECO:0000259" key="16">
    <source>
        <dbReference type="PROSITE" id="PS50157"/>
    </source>
</evidence>
<evidence type="ECO:0000256" key="7">
    <source>
        <dbReference type="ARBA" id="ARBA00023015"/>
    </source>
</evidence>
<organism evidence="17 18">
    <name type="scientific">Solea senegalensis</name>
    <name type="common">Senegalese sole</name>
    <dbReference type="NCBI Taxonomy" id="28829"/>
    <lineage>
        <taxon>Eukaryota</taxon>
        <taxon>Metazoa</taxon>
        <taxon>Chordata</taxon>
        <taxon>Craniata</taxon>
        <taxon>Vertebrata</taxon>
        <taxon>Euteleostomi</taxon>
        <taxon>Actinopterygii</taxon>
        <taxon>Neopterygii</taxon>
        <taxon>Teleostei</taxon>
        <taxon>Neoteleostei</taxon>
        <taxon>Acanthomorphata</taxon>
        <taxon>Carangaria</taxon>
        <taxon>Pleuronectiformes</taxon>
        <taxon>Pleuronectoidei</taxon>
        <taxon>Soleidae</taxon>
        <taxon>Solea</taxon>
    </lineage>
</organism>
<dbReference type="InterPro" id="IPR050589">
    <property type="entry name" value="Ikaros_C2H2-ZF"/>
</dbReference>
<feature type="region of interest" description="Disordered" evidence="15">
    <location>
        <begin position="1"/>
        <end position="27"/>
    </location>
</feature>
<feature type="compositionally biased region" description="Polar residues" evidence="15">
    <location>
        <begin position="12"/>
        <end position="26"/>
    </location>
</feature>
<evidence type="ECO:0000256" key="13">
    <source>
        <dbReference type="ARBA" id="ARBA00043251"/>
    </source>
</evidence>
<keyword evidence="7" id="KW-0805">Transcription regulation</keyword>
<dbReference type="EMBL" id="JAGKHQ010000010">
    <property type="protein sequence ID" value="KAG7507860.1"/>
    <property type="molecule type" value="Genomic_DNA"/>
</dbReference>
<dbReference type="InterPro" id="IPR013087">
    <property type="entry name" value="Znf_C2H2_type"/>
</dbReference>
<sequence length="447" mass="50302">MQQLRLCAHGTQKPQLNRSGIRSPASTHWDEMEEIKTEPVDFVKEFQEYLTQQTQHVNMISGSVCGEKESAETFQAAAPRSEQNGLDPPSAEVNLSMEEGSDMQMDGLERTFDGKYKCSYCSYTNKGVARLTEHIRIHTGEKPHRCQLCPFASAYERHLEAHMRSHTGEKPYKCDLCAFRCSDRSNLSHHRRRRHKLLPTRVVRSAFANKRMLGTLQKRTGTMGFSRRLLINFNPNSMPKTDYLNDLSHKLHSHLSGGEYKNLPKMDENEGLNKGSNGLTFNNPLDQLSTLAGQLADLHPESQTPVSPDRESLEDEKPILIHQVSTEEFAVCSNGVQMSTSKQVFPTSGREHGSPGPSLGCENNMNALSVSVSNSQPSTPTPALTTPDQQLMHSCQHCDINFPDNILYTIHMGCHGYEHPFQCNICGHMCIDKYDFACHFARGQHKK</sequence>
<evidence type="ECO:0000256" key="5">
    <source>
        <dbReference type="ARBA" id="ARBA00022771"/>
    </source>
</evidence>
<gene>
    <name evidence="17" type="ORF">JOB18_047288</name>
</gene>
<evidence type="ECO:0000256" key="15">
    <source>
        <dbReference type="SAM" id="MobiDB-lite"/>
    </source>
</evidence>
<dbReference type="FunFam" id="3.30.160.60:FF:001097">
    <property type="entry name" value="IKAROS family zinc finger 5"/>
    <property type="match status" value="1"/>
</dbReference>
<evidence type="ECO:0000256" key="12">
    <source>
        <dbReference type="ARBA" id="ARBA00040442"/>
    </source>
</evidence>
<name>A0AAV6RSV6_SOLSE</name>
<dbReference type="Proteomes" id="UP000693946">
    <property type="component" value="Linkage Group LG18"/>
</dbReference>
<reference evidence="17 18" key="1">
    <citation type="journal article" date="2021" name="Sci. Rep.">
        <title>Chromosome anchoring in Senegalese sole (Solea senegalensis) reveals sex-associated markers and genome rearrangements in flatfish.</title>
        <authorList>
            <person name="Guerrero-Cozar I."/>
            <person name="Gomez-Garrido J."/>
            <person name="Berbel C."/>
            <person name="Martinez-Blanch J.F."/>
            <person name="Alioto T."/>
            <person name="Claros M.G."/>
            <person name="Gagnaire P.A."/>
            <person name="Manchado M."/>
        </authorList>
    </citation>
    <scope>NUCLEOTIDE SEQUENCE [LARGE SCALE GENOMIC DNA]</scope>
    <source>
        <strain evidence="17">Sse05_10M</strain>
    </source>
</reference>
<evidence type="ECO:0000256" key="11">
    <source>
        <dbReference type="ARBA" id="ARBA00038390"/>
    </source>
</evidence>
<dbReference type="GO" id="GO:0000978">
    <property type="term" value="F:RNA polymerase II cis-regulatory region sequence-specific DNA binding"/>
    <property type="evidence" value="ECO:0007669"/>
    <property type="project" value="TreeGrafter"/>
</dbReference>
<feature type="domain" description="C2H2-type" evidence="16">
    <location>
        <begin position="116"/>
        <end position="143"/>
    </location>
</feature>
<evidence type="ECO:0000256" key="10">
    <source>
        <dbReference type="ARBA" id="ARBA00023242"/>
    </source>
</evidence>
<proteinExistence type="inferred from homology"/>
<comment type="similarity">
    <text evidence="11">Belongs to the Ikaros C2H2-type zinc-finger protein family.</text>
</comment>
<evidence type="ECO:0000256" key="9">
    <source>
        <dbReference type="ARBA" id="ARBA00023163"/>
    </source>
</evidence>
<dbReference type="PANTHER" id="PTHR24404">
    <property type="entry name" value="ZINC FINGER PROTEIN"/>
    <property type="match status" value="1"/>
</dbReference>
<evidence type="ECO:0000256" key="6">
    <source>
        <dbReference type="ARBA" id="ARBA00022833"/>
    </source>
</evidence>
<evidence type="ECO:0000313" key="17">
    <source>
        <dbReference type="EMBL" id="KAG7507860.1"/>
    </source>
</evidence>
<comment type="subcellular location">
    <subcellularLocation>
        <location evidence="1">Nucleus</location>
    </subcellularLocation>
</comment>
<dbReference type="FunFam" id="3.30.160.60:FF:000924">
    <property type="entry name" value="IKAROS family zinc finger 5"/>
    <property type="match status" value="1"/>
</dbReference>
<keyword evidence="5 14" id="KW-0863">Zinc-finger</keyword>
<feature type="domain" description="C2H2-type" evidence="16">
    <location>
        <begin position="144"/>
        <end position="171"/>
    </location>
</feature>
<dbReference type="PROSITE" id="PS50157">
    <property type="entry name" value="ZINC_FINGER_C2H2_2"/>
    <property type="match status" value="3"/>
</dbReference>
<evidence type="ECO:0000256" key="2">
    <source>
        <dbReference type="ARBA" id="ARBA00022491"/>
    </source>
</evidence>
<accession>A0AAV6RSV6</accession>
<dbReference type="GO" id="GO:0005634">
    <property type="term" value="C:nucleus"/>
    <property type="evidence" value="ECO:0007669"/>
    <property type="project" value="UniProtKB-SubCell"/>
</dbReference>
<keyword evidence="3" id="KW-0479">Metal-binding</keyword>
<dbReference type="PANTHER" id="PTHR24404:SF55">
    <property type="entry name" value="ZINC FINGER PROTEIN PEGASUS"/>
    <property type="match status" value="1"/>
</dbReference>
<evidence type="ECO:0000256" key="3">
    <source>
        <dbReference type="ARBA" id="ARBA00022723"/>
    </source>
</evidence>
<keyword evidence="8" id="KW-0238">DNA-binding</keyword>
<dbReference type="GO" id="GO:0003700">
    <property type="term" value="F:DNA-binding transcription factor activity"/>
    <property type="evidence" value="ECO:0007669"/>
    <property type="project" value="TreeGrafter"/>
</dbReference>
<dbReference type="PROSITE" id="PS00028">
    <property type="entry name" value="ZINC_FINGER_C2H2_1"/>
    <property type="match status" value="2"/>
</dbReference>
<dbReference type="SMART" id="SM00355">
    <property type="entry name" value="ZnF_C2H2"/>
    <property type="match status" value="5"/>
</dbReference>
<comment type="caution">
    <text evidence="17">The sequence shown here is derived from an EMBL/GenBank/DDBJ whole genome shotgun (WGS) entry which is preliminary data.</text>
</comment>
<protein>
    <recommendedName>
        <fullName evidence="12">Zinc finger protein Pegasus</fullName>
    </recommendedName>
    <alternativeName>
        <fullName evidence="13">Ikaros family zinc finger protein 5</fullName>
    </alternativeName>
</protein>
<dbReference type="AlphaFoldDB" id="A0AAV6RSV6"/>
<keyword evidence="18" id="KW-1185">Reference proteome</keyword>
<evidence type="ECO:0000313" key="18">
    <source>
        <dbReference type="Proteomes" id="UP000693946"/>
    </source>
</evidence>
<evidence type="ECO:0000256" key="1">
    <source>
        <dbReference type="ARBA" id="ARBA00004123"/>
    </source>
</evidence>
<dbReference type="FunFam" id="3.30.160.60:FF:000402">
    <property type="entry name" value="IKAROS family zinc finger 5"/>
    <property type="match status" value="1"/>
</dbReference>
<keyword evidence="6" id="KW-0862">Zinc</keyword>
<keyword evidence="4" id="KW-0677">Repeat</keyword>
<feature type="domain" description="C2H2-type" evidence="16">
    <location>
        <begin position="172"/>
        <end position="195"/>
    </location>
</feature>
<evidence type="ECO:0000256" key="8">
    <source>
        <dbReference type="ARBA" id="ARBA00023125"/>
    </source>
</evidence>